<accession>A0A521ERY5</accession>
<dbReference type="RefSeq" id="WP_221930089.1">
    <property type="nucleotide sequence ID" value="NZ_FXTH01000018.1"/>
</dbReference>
<evidence type="ECO:0000313" key="4">
    <source>
        <dbReference type="Proteomes" id="UP000317593"/>
    </source>
</evidence>
<evidence type="ECO:0000259" key="2">
    <source>
        <dbReference type="Pfam" id="PF13628"/>
    </source>
</evidence>
<evidence type="ECO:0000313" key="3">
    <source>
        <dbReference type="EMBL" id="SMO86686.1"/>
    </source>
</evidence>
<proteinExistence type="predicted"/>
<keyword evidence="4" id="KW-1185">Reference proteome</keyword>
<dbReference type="AlphaFoldDB" id="A0A521ERY5"/>
<feature type="domain" description="DUF4142" evidence="2">
    <location>
        <begin position="31"/>
        <end position="171"/>
    </location>
</feature>
<dbReference type="InterPro" id="IPR025419">
    <property type="entry name" value="DUF4142"/>
</dbReference>
<dbReference type="PANTHER" id="PTHR38593:SF1">
    <property type="entry name" value="BLR2558 PROTEIN"/>
    <property type="match status" value="1"/>
</dbReference>
<gene>
    <name evidence="3" type="ORF">SAMN06265218_11873</name>
</gene>
<dbReference type="Gene3D" id="1.20.1260.10">
    <property type="match status" value="1"/>
</dbReference>
<feature type="chain" id="PRO_5022235438" evidence="1">
    <location>
        <begin position="25"/>
        <end position="179"/>
    </location>
</feature>
<keyword evidence="1" id="KW-0732">Signal</keyword>
<protein>
    <submittedName>
        <fullName evidence="3">Putative membrane protein</fullName>
    </submittedName>
</protein>
<evidence type="ECO:0000256" key="1">
    <source>
        <dbReference type="SAM" id="SignalP"/>
    </source>
</evidence>
<feature type="signal peptide" evidence="1">
    <location>
        <begin position="1"/>
        <end position="24"/>
    </location>
</feature>
<reference evidence="3 4" key="1">
    <citation type="submission" date="2017-05" db="EMBL/GenBank/DDBJ databases">
        <authorList>
            <person name="Varghese N."/>
            <person name="Submissions S."/>
        </authorList>
    </citation>
    <scope>NUCLEOTIDE SEQUENCE [LARGE SCALE GENOMIC DNA]</scope>
    <source>
        <strain evidence="3 4">DSM 21194</strain>
    </source>
</reference>
<dbReference type="InterPro" id="IPR012347">
    <property type="entry name" value="Ferritin-like"/>
</dbReference>
<organism evidence="3 4">
    <name type="scientific">Fodinibius sediminis</name>
    <dbReference type="NCBI Taxonomy" id="1214077"/>
    <lineage>
        <taxon>Bacteria</taxon>
        <taxon>Pseudomonadati</taxon>
        <taxon>Balneolota</taxon>
        <taxon>Balneolia</taxon>
        <taxon>Balneolales</taxon>
        <taxon>Balneolaceae</taxon>
        <taxon>Fodinibius</taxon>
    </lineage>
</organism>
<dbReference type="Proteomes" id="UP000317593">
    <property type="component" value="Unassembled WGS sequence"/>
</dbReference>
<dbReference type="Pfam" id="PF13628">
    <property type="entry name" value="DUF4142"/>
    <property type="match status" value="1"/>
</dbReference>
<name>A0A521ERY5_9BACT</name>
<dbReference type="EMBL" id="FXTH01000018">
    <property type="protein sequence ID" value="SMO86686.1"/>
    <property type="molecule type" value="Genomic_DNA"/>
</dbReference>
<dbReference type="PANTHER" id="PTHR38593">
    <property type="entry name" value="BLR2558 PROTEIN"/>
    <property type="match status" value="1"/>
</dbReference>
<sequence length="179" mass="19820">MDSTQKVMTSFVILLLMLASNIHAQSNNKFNDAEIAAIAVAANEIDIKYAEIAKEKSNNNEILGFANTMIQDHNAVIEKAVELVNELGVKPQPNSLSKKLNSDAEETRKMLRSKEGKAFNKAYIDNEVAYHKAVIDAIRNVLIPDTANNQLKELLEAVLPALETHLEHAKTVQQNIADQ</sequence>